<protein>
    <recommendedName>
        <fullName evidence="4">Peptidase S1 domain-containing protein</fullName>
    </recommendedName>
</protein>
<accession>E4XYI9</accession>
<dbReference type="SMART" id="SM00020">
    <property type="entry name" value="Tryp_SPc"/>
    <property type="match status" value="1"/>
</dbReference>
<dbReference type="PANTHER" id="PTHR24276:SF91">
    <property type="entry name" value="AT26814P-RELATED"/>
    <property type="match status" value="1"/>
</dbReference>
<feature type="chain" id="PRO_5003193324" description="Peptidase S1 domain-containing protein" evidence="3">
    <location>
        <begin position="17"/>
        <end position="253"/>
    </location>
</feature>
<evidence type="ECO:0000313" key="6">
    <source>
        <dbReference type="Proteomes" id="UP000001307"/>
    </source>
</evidence>
<dbReference type="FunFam" id="2.40.10.10:FF:000166">
    <property type="entry name" value="Trypsin"/>
    <property type="match status" value="1"/>
</dbReference>
<dbReference type="InterPro" id="IPR050430">
    <property type="entry name" value="Peptidase_S1"/>
</dbReference>
<dbReference type="SUPFAM" id="SSF50494">
    <property type="entry name" value="Trypsin-like serine proteases"/>
    <property type="match status" value="1"/>
</dbReference>
<dbReference type="CDD" id="cd00190">
    <property type="entry name" value="Tryp_SPc"/>
    <property type="match status" value="1"/>
</dbReference>
<dbReference type="AlphaFoldDB" id="E4XYI9"/>
<keyword evidence="6" id="KW-1185">Reference proteome</keyword>
<dbReference type="InterPro" id="IPR043504">
    <property type="entry name" value="Peptidase_S1_PA_chymotrypsin"/>
</dbReference>
<dbReference type="PRINTS" id="PR00722">
    <property type="entry name" value="CHYMOTRYPSIN"/>
</dbReference>
<evidence type="ECO:0000259" key="4">
    <source>
        <dbReference type="PROSITE" id="PS50240"/>
    </source>
</evidence>
<dbReference type="InParanoid" id="E4XYI9"/>
<proteinExistence type="inferred from homology"/>
<dbReference type="GO" id="GO:0006508">
    <property type="term" value="P:proteolysis"/>
    <property type="evidence" value="ECO:0007669"/>
    <property type="project" value="InterPro"/>
</dbReference>
<dbReference type="PROSITE" id="PS50240">
    <property type="entry name" value="TRYPSIN_DOM"/>
    <property type="match status" value="1"/>
</dbReference>
<evidence type="ECO:0000313" key="5">
    <source>
        <dbReference type="EMBL" id="CBY14701.1"/>
    </source>
</evidence>
<keyword evidence="2" id="KW-1015">Disulfide bond</keyword>
<dbReference type="PROSITE" id="PS00135">
    <property type="entry name" value="TRYPSIN_SER"/>
    <property type="match status" value="1"/>
</dbReference>
<dbReference type="Pfam" id="PF00089">
    <property type="entry name" value="Trypsin"/>
    <property type="match status" value="1"/>
</dbReference>
<dbReference type="PANTHER" id="PTHR24276">
    <property type="entry name" value="POLYSERASE-RELATED"/>
    <property type="match status" value="1"/>
</dbReference>
<dbReference type="InterPro" id="IPR001314">
    <property type="entry name" value="Peptidase_S1A"/>
</dbReference>
<dbReference type="EMBL" id="FN653334">
    <property type="protein sequence ID" value="CBY14701.1"/>
    <property type="molecule type" value="Genomic_DNA"/>
</dbReference>
<sequence>MKFAATLLAAATAAPAQLIIGGADANDGQFPWQVTLKRATGSHFCGGSIIKNNVVMCAAHCKQSTNTFTAGAGSAKLTGQRQVLNIAQQIPHPSYDAQRIDWDYMVIKTANNFTFDDYVKPIALVAPLTAELPNKTACRTSGYGYSQYINGNPGVIASTLQWTDTECITNAVCRQTWLFQTLTSRQQCCDYPGATSCMGDSGGPLTFFQDGTEVLLGNVSWGHSKCSTNGYPAAYSRNADPTANAWIRTNAGL</sequence>
<name>E4XYI9_OIKDI</name>
<reference evidence="5" key="1">
    <citation type="journal article" date="2010" name="Science">
        <title>Plasticity of animal genome architecture unmasked by rapid evolution of a pelagic tunicate.</title>
        <authorList>
            <person name="Denoeud F."/>
            <person name="Henriet S."/>
            <person name="Mungpakdee S."/>
            <person name="Aury J.M."/>
            <person name="Da Silva C."/>
            <person name="Brinkmann H."/>
            <person name="Mikhaleva J."/>
            <person name="Olsen L.C."/>
            <person name="Jubin C."/>
            <person name="Canestro C."/>
            <person name="Bouquet J.M."/>
            <person name="Danks G."/>
            <person name="Poulain J."/>
            <person name="Campsteijn C."/>
            <person name="Adamski M."/>
            <person name="Cross I."/>
            <person name="Yadetie F."/>
            <person name="Muffato M."/>
            <person name="Louis A."/>
            <person name="Butcher S."/>
            <person name="Tsagkogeorga G."/>
            <person name="Konrad A."/>
            <person name="Singh S."/>
            <person name="Jensen M.F."/>
            <person name="Cong E.H."/>
            <person name="Eikeseth-Otteraa H."/>
            <person name="Noel B."/>
            <person name="Anthouard V."/>
            <person name="Porcel B.M."/>
            <person name="Kachouri-Lafond R."/>
            <person name="Nishino A."/>
            <person name="Ugolini M."/>
            <person name="Chourrout P."/>
            <person name="Nishida H."/>
            <person name="Aasland R."/>
            <person name="Huzurbazar S."/>
            <person name="Westhof E."/>
            <person name="Delsuc F."/>
            <person name="Lehrach H."/>
            <person name="Reinhardt R."/>
            <person name="Weissenbach J."/>
            <person name="Roy S.W."/>
            <person name="Artiguenave F."/>
            <person name="Postlethwait J.H."/>
            <person name="Manak J.R."/>
            <person name="Thompson E.M."/>
            <person name="Jaillon O."/>
            <person name="Du Pasquier L."/>
            <person name="Boudinot P."/>
            <person name="Liberles D.A."/>
            <person name="Volff J.N."/>
            <person name="Philippe H."/>
            <person name="Lenhard B."/>
            <person name="Roest Crollius H."/>
            <person name="Wincker P."/>
            <person name="Chourrout D."/>
        </authorList>
    </citation>
    <scope>NUCLEOTIDE SEQUENCE [LARGE SCALE GENOMIC DNA]</scope>
</reference>
<feature type="domain" description="Peptidase S1" evidence="4">
    <location>
        <begin position="19"/>
        <end position="252"/>
    </location>
</feature>
<evidence type="ECO:0000256" key="3">
    <source>
        <dbReference type="SAM" id="SignalP"/>
    </source>
</evidence>
<dbReference type="GO" id="GO:0004252">
    <property type="term" value="F:serine-type endopeptidase activity"/>
    <property type="evidence" value="ECO:0007669"/>
    <property type="project" value="InterPro"/>
</dbReference>
<evidence type="ECO:0000256" key="1">
    <source>
        <dbReference type="ARBA" id="ARBA00007664"/>
    </source>
</evidence>
<dbReference type="InterPro" id="IPR009003">
    <property type="entry name" value="Peptidase_S1_PA"/>
</dbReference>
<dbReference type="Proteomes" id="UP000001307">
    <property type="component" value="Unassembled WGS sequence"/>
</dbReference>
<comment type="similarity">
    <text evidence="1">Belongs to the peptidase S1 family.</text>
</comment>
<organism evidence="5">
    <name type="scientific">Oikopleura dioica</name>
    <name type="common">Tunicate</name>
    <dbReference type="NCBI Taxonomy" id="34765"/>
    <lineage>
        <taxon>Eukaryota</taxon>
        <taxon>Metazoa</taxon>
        <taxon>Chordata</taxon>
        <taxon>Tunicata</taxon>
        <taxon>Appendicularia</taxon>
        <taxon>Copelata</taxon>
        <taxon>Oikopleuridae</taxon>
        <taxon>Oikopleura</taxon>
    </lineage>
</organism>
<dbReference type="InterPro" id="IPR001254">
    <property type="entry name" value="Trypsin_dom"/>
</dbReference>
<gene>
    <name evidence="5" type="ORF">GSOID_T00009771001</name>
</gene>
<dbReference type="InterPro" id="IPR033116">
    <property type="entry name" value="TRYPSIN_SER"/>
</dbReference>
<keyword evidence="3" id="KW-0732">Signal</keyword>
<feature type="signal peptide" evidence="3">
    <location>
        <begin position="1"/>
        <end position="16"/>
    </location>
</feature>
<dbReference type="Gene3D" id="2.40.10.10">
    <property type="entry name" value="Trypsin-like serine proteases"/>
    <property type="match status" value="1"/>
</dbReference>
<dbReference type="OrthoDB" id="5918597at2759"/>
<evidence type="ECO:0000256" key="2">
    <source>
        <dbReference type="ARBA" id="ARBA00023157"/>
    </source>
</evidence>